<dbReference type="AlphaFoldDB" id="F0T6K4"/>
<proteinExistence type="predicted"/>
<protein>
    <submittedName>
        <fullName evidence="3">Uncharacterized protein</fullName>
    </submittedName>
</protein>
<dbReference type="KEGG" id="mel:Metbo_2425"/>
<reference evidence="3 4" key="2">
    <citation type="journal article" date="2014" name="Int. J. Syst. Evol. Microbiol.">
        <title>Methanobacterium paludis sp. nov. and a novel strain of Methanobacterium lacus isolated from northern peatlands.</title>
        <authorList>
            <person name="Cadillo-Quiroz H."/>
            <person name="Brauer S.L."/>
            <person name="Goodson N."/>
            <person name="Yavitt J.B."/>
            <person name="Zinder S.H."/>
        </authorList>
    </citation>
    <scope>NUCLEOTIDE SEQUENCE [LARGE SCALE GENOMIC DNA]</scope>
    <source>
        <strain evidence="3 4">AL-21</strain>
    </source>
</reference>
<dbReference type="RefSeq" id="WP_013645989.1">
    <property type="nucleotide sequence ID" value="NC_015216.1"/>
</dbReference>
<dbReference type="EMBL" id="CP002551">
    <property type="protein sequence ID" value="ADZ10638.1"/>
    <property type="molecule type" value="Genomic_DNA"/>
</dbReference>
<name>F0T6K4_METLA</name>
<keyword evidence="2" id="KW-0812">Transmembrane</keyword>
<evidence type="ECO:0000313" key="4">
    <source>
        <dbReference type="Proteomes" id="UP000007490"/>
    </source>
</evidence>
<keyword evidence="2" id="KW-1133">Transmembrane helix</keyword>
<evidence type="ECO:0000256" key="2">
    <source>
        <dbReference type="SAM" id="Phobius"/>
    </source>
</evidence>
<organism evidence="3 4">
    <name type="scientific">Methanobacterium lacus (strain AL-21)</name>
    <dbReference type="NCBI Taxonomy" id="877455"/>
    <lineage>
        <taxon>Archaea</taxon>
        <taxon>Methanobacteriati</taxon>
        <taxon>Methanobacteriota</taxon>
        <taxon>Methanomada group</taxon>
        <taxon>Methanobacteria</taxon>
        <taxon>Methanobacteriales</taxon>
        <taxon>Methanobacteriaceae</taxon>
        <taxon>Methanobacterium</taxon>
    </lineage>
</organism>
<keyword evidence="2" id="KW-0472">Membrane</keyword>
<dbReference type="Proteomes" id="UP000007490">
    <property type="component" value="Chromosome"/>
</dbReference>
<feature type="transmembrane region" description="Helical" evidence="2">
    <location>
        <begin position="294"/>
        <end position="313"/>
    </location>
</feature>
<reference evidence="4" key="1">
    <citation type="submission" date="2011-02" db="EMBL/GenBank/DDBJ databases">
        <title>Complete sequence of Methanobacterium sp. AL-21.</title>
        <authorList>
            <consortium name="US DOE Joint Genome Institute"/>
            <person name="Lucas S."/>
            <person name="Copeland A."/>
            <person name="Lapidus A."/>
            <person name="Cheng J.-F."/>
            <person name="Goodwin L."/>
            <person name="Pitluck S."/>
            <person name="Chertkov O."/>
            <person name="Detter J.C."/>
            <person name="Han C."/>
            <person name="Tapia R."/>
            <person name="Land M."/>
            <person name="Hauser L."/>
            <person name="Kyrpides N."/>
            <person name="Ivanova N."/>
            <person name="Mikhailova N."/>
            <person name="Pagani I."/>
            <person name="Cadillo-Quiroz H."/>
            <person name="Imachi H."/>
            <person name="Zinder S."/>
            <person name="Liu W."/>
            <person name="Woyke T."/>
        </authorList>
    </citation>
    <scope>NUCLEOTIDE SEQUENCE [LARGE SCALE GENOMIC DNA]</scope>
    <source>
        <strain evidence="4">AL-21</strain>
    </source>
</reference>
<dbReference type="OrthoDB" id="80442at2157"/>
<accession>F0T6K4</accession>
<dbReference type="HOGENOM" id="CLU_929414_0_0_2"/>
<evidence type="ECO:0000256" key="1">
    <source>
        <dbReference type="SAM" id="MobiDB-lite"/>
    </source>
</evidence>
<feature type="region of interest" description="Disordered" evidence="1">
    <location>
        <begin position="265"/>
        <end position="287"/>
    </location>
</feature>
<gene>
    <name evidence="3" type="ordered locus">Metbo_2425</name>
</gene>
<dbReference type="GeneID" id="10278897"/>
<dbReference type="STRING" id="877455.Metbo_2425"/>
<sequence precursor="true">MDLNNIYIISVAILVLIVGLASSNMVSAETFGESNDQQAWIQGTGSTLQFTYLQATISLTVHNNNDHAEFFKVSQQYTGDGTVTVTGTNSSAIDWVILSTNPSAIRMINSINPAGDLGWEIDAGQTKTVTFALKESNPPAPWYIQRGDSANTFWPTVNDPGLTSSWFLPNELEYLNPNLQVVKWQGTFFFYLKNMVASGPRVEGLVRAPIVPMNSVLTSSSPTVSYIDNENPSAQTAAWDVTLYPGQTKGYSYTYTYPNGTSVTPANKKTGSTQINDPSHGNASSTLPTKNTGVPWGLFLIGGIIIACGIIYARVLR</sequence>
<dbReference type="eggNOG" id="arCOG10256">
    <property type="taxonomic scope" value="Archaea"/>
</dbReference>
<keyword evidence="4" id="KW-1185">Reference proteome</keyword>
<evidence type="ECO:0000313" key="3">
    <source>
        <dbReference type="EMBL" id="ADZ10638.1"/>
    </source>
</evidence>